<dbReference type="InterPro" id="IPR009057">
    <property type="entry name" value="Homeodomain-like_sf"/>
</dbReference>
<dbReference type="Pfam" id="PF01380">
    <property type="entry name" value="SIS"/>
    <property type="match status" value="1"/>
</dbReference>
<dbReference type="InterPro" id="IPR000281">
    <property type="entry name" value="HTH_RpiR"/>
</dbReference>
<keyword evidence="1" id="KW-0805">Transcription regulation</keyword>
<evidence type="ECO:0000256" key="3">
    <source>
        <dbReference type="ARBA" id="ARBA00023163"/>
    </source>
</evidence>
<reference evidence="6 7" key="1">
    <citation type="journal article" date="2007" name="Proc. Natl. Acad. Sci. U.S.A.">
        <title>Characterization of a marine gammaproteobacterium capable of aerobic anoxygenic photosynthesis.</title>
        <authorList>
            <person name="Fuchs B.M."/>
            <person name="Spring S."/>
            <person name="Teeling H."/>
            <person name="Quast C."/>
            <person name="Wulf J."/>
            <person name="Schattenhofer M."/>
            <person name="Yan S."/>
            <person name="Ferriera S."/>
            <person name="Johnson J."/>
            <person name="Glockner F.O."/>
            <person name="Amann R."/>
        </authorList>
    </citation>
    <scope>NUCLEOTIDE SEQUENCE [LARGE SCALE GENOMIC DNA]</scope>
    <source>
        <strain evidence="6">KT71</strain>
    </source>
</reference>
<dbReference type="PANTHER" id="PTHR30514:SF1">
    <property type="entry name" value="HTH-TYPE TRANSCRIPTIONAL REGULATOR HEXR-RELATED"/>
    <property type="match status" value="1"/>
</dbReference>
<dbReference type="GO" id="GO:0097367">
    <property type="term" value="F:carbohydrate derivative binding"/>
    <property type="evidence" value="ECO:0007669"/>
    <property type="project" value="InterPro"/>
</dbReference>
<reference evidence="6 7" key="2">
    <citation type="journal article" date="2009" name="PLoS ONE">
        <title>The photosynthetic apparatus and its regulation in the aerobic gammaproteobacterium Congregibacter litoralis gen. nov., sp. nov.</title>
        <authorList>
            <person name="Spring S."/>
            <person name="Lunsdorf H."/>
            <person name="Fuchs B.M."/>
            <person name="Tindall B.J."/>
        </authorList>
    </citation>
    <scope>NUCLEOTIDE SEQUENCE [LARGE SCALE GENOMIC DNA]</scope>
    <source>
        <strain evidence="6">KT71</strain>
    </source>
</reference>
<dbReference type="Pfam" id="PF01418">
    <property type="entry name" value="HTH_6"/>
    <property type="match status" value="1"/>
</dbReference>
<keyword evidence="7" id="KW-1185">Reference proteome</keyword>
<organism evidence="6 7">
    <name type="scientific">Congregibacter litoralis KT71</name>
    <dbReference type="NCBI Taxonomy" id="314285"/>
    <lineage>
        <taxon>Bacteria</taxon>
        <taxon>Pseudomonadati</taxon>
        <taxon>Pseudomonadota</taxon>
        <taxon>Gammaproteobacteria</taxon>
        <taxon>Cellvibrionales</taxon>
        <taxon>Halieaceae</taxon>
        <taxon>Congregibacter</taxon>
    </lineage>
</organism>
<dbReference type="InterPro" id="IPR001347">
    <property type="entry name" value="SIS_dom"/>
</dbReference>
<dbReference type="SUPFAM" id="SSF53697">
    <property type="entry name" value="SIS domain"/>
    <property type="match status" value="1"/>
</dbReference>
<dbReference type="HOGENOM" id="CLU_055769_0_0_6"/>
<sequence>MTDAQNDNLLHELGSAARRITKSERRIVDVILNDPRAATRLSIAALAESAGVSEPTVNRFCRKFEPRGYPEFKLRLAQSLVLGLPYVSSSIAPDDATGTFTAKILDGAVMSLRALGEQLAPDLVDAVVDQLLGARHIFFFGLGISSAVAQDAEHHFFRFSLPVTAHADVLMQRMHAAAAHEDDLFFIISHTGRTRDLVDVANLAKARGATVIALTAEASPLAKASSLAIELEVSEDTDAYMPMTSRLAHLAVLDVLAAGVSLRRGEALQPHLRAIKESLRATRFAPPSGGKHSS</sequence>
<feature type="domain" description="HTH rpiR-type" evidence="4">
    <location>
        <begin position="7"/>
        <end position="83"/>
    </location>
</feature>
<dbReference type="GO" id="GO:1901135">
    <property type="term" value="P:carbohydrate derivative metabolic process"/>
    <property type="evidence" value="ECO:0007669"/>
    <property type="project" value="InterPro"/>
</dbReference>
<dbReference type="RefSeq" id="WP_008294968.1">
    <property type="nucleotide sequence ID" value="NZ_CM002299.1"/>
</dbReference>
<dbReference type="InterPro" id="IPR046348">
    <property type="entry name" value="SIS_dom_sf"/>
</dbReference>
<evidence type="ECO:0000256" key="1">
    <source>
        <dbReference type="ARBA" id="ARBA00023015"/>
    </source>
</evidence>
<evidence type="ECO:0000259" key="4">
    <source>
        <dbReference type="PROSITE" id="PS51071"/>
    </source>
</evidence>
<dbReference type="PROSITE" id="PS51464">
    <property type="entry name" value="SIS"/>
    <property type="match status" value="1"/>
</dbReference>
<keyword evidence="3" id="KW-0804">Transcription</keyword>
<dbReference type="AlphaFoldDB" id="A4AD75"/>
<dbReference type="STRING" id="314285.KT71_12690"/>
<dbReference type="Gene3D" id="1.10.10.10">
    <property type="entry name" value="Winged helix-like DNA-binding domain superfamily/Winged helix DNA-binding domain"/>
    <property type="match status" value="1"/>
</dbReference>
<accession>A4AD75</accession>
<protein>
    <submittedName>
        <fullName evidence="6">Transcriptional regulator, RpiR family</fullName>
    </submittedName>
</protein>
<feature type="domain" description="SIS" evidence="5">
    <location>
        <begin position="127"/>
        <end position="266"/>
    </location>
</feature>
<keyword evidence="2" id="KW-0238">DNA-binding</keyword>
<dbReference type="GO" id="GO:0003700">
    <property type="term" value="F:DNA-binding transcription factor activity"/>
    <property type="evidence" value="ECO:0007669"/>
    <property type="project" value="InterPro"/>
</dbReference>
<evidence type="ECO:0000256" key="2">
    <source>
        <dbReference type="ARBA" id="ARBA00023125"/>
    </source>
</evidence>
<name>A4AD75_9GAMM</name>
<dbReference type="OrthoDB" id="257751at2"/>
<dbReference type="GO" id="GO:0003677">
    <property type="term" value="F:DNA binding"/>
    <property type="evidence" value="ECO:0007669"/>
    <property type="project" value="UniProtKB-KW"/>
</dbReference>
<dbReference type="InterPro" id="IPR047640">
    <property type="entry name" value="RpiR-like"/>
</dbReference>
<gene>
    <name evidence="6" type="ORF">KT71_12690</name>
</gene>
<evidence type="ECO:0000313" key="6">
    <source>
        <dbReference type="EMBL" id="EAQ95999.1"/>
    </source>
</evidence>
<dbReference type="SUPFAM" id="SSF46689">
    <property type="entry name" value="Homeodomain-like"/>
    <property type="match status" value="1"/>
</dbReference>
<dbReference type="InterPro" id="IPR035472">
    <property type="entry name" value="RpiR-like_SIS"/>
</dbReference>
<evidence type="ECO:0000313" key="7">
    <source>
        <dbReference type="Proteomes" id="UP000019205"/>
    </source>
</evidence>
<dbReference type="PANTHER" id="PTHR30514">
    <property type="entry name" value="GLUCOKINASE"/>
    <property type="match status" value="1"/>
</dbReference>
<dbReference type="EMBL" id="AAOA02000001">
    <property type="protein sequence ID" value="EAQ95999.1"/>
    <property type="molecule type" value="Genomic_DNA"/>
</dbReference>
<dbReference type="Gene3D" id="3.40.50.10490">
    <property type="entry name" value="Glucose-6-phosphate isomerase like protein, domain 1"/>
    <property type="match status" value="1"/>
</dbReference>
<proteinExistence type="predicted"/>
<dbReference type="PROSITE" id="PS51071">
    <property type="entry name" value="HTH_RPIR"/>
    <property type="match status" value="1"/>
</dbReference>
<dbReference type="InterPro" id="IPR036388">
    <property type="entry name" value="WH-like_DNA-bd_sf"/>
</dbReference>
<dbReference type="NCBIfam" id="NF008451">
    <property type="entry name" value="PRK11302.1"/>
    <property type="match status" value="1"/>
</dbReference>
<evidence type="ECO:0000259" key="5">
    <source>
        <dbReference type="PROSITE" id="PS51464"/>
    </source>
</evidence>
<dbReference type="eggNOG" id="COG1737">
    <property type="taxonomic scope" value="Bacteria"/>
</dbReference>
<dbReference type="CDD" id="cd05013">
    <property type="entry name" value="SIS_RpiR"/>
    <property type="match status" value="1"/>
</dbReference>
<comment type="caution">
    <text evidence="6">The sequence shown here is derived from an EMBL/GenBank/DDBJ whole genome shotgun (WGS) entry which is preliminary data.</text>
</comment>
<dbReference type="Proteomes" id="UP000019205">
    <property type="component" value="Chromosome"/>
</dbReference>